<dbReference type="Pfam" id="PF20668">
    <property type="entry name" value="DUF6815"/>
    <property type="match status" value="1"/>
</dbReference>
<dbReference type="EMBL" id="JACXWY010000044">
    <property type="protein sequence ID" value="MBD3849553.1"/>
    <property type="molecule type" value="Genomic_DNA"/>
</dbReference>
<gene>
    <name evidence="2" type="ORF">IED13_27975</name>
</gene>
<dbReference type="RefSeq" id="WP_191126091.1">
    <property type="nucleotide sequence ID" value="NZ_JACXWY010000044.1"/>
</dbReference>
<organism evidence="2 3">
    <name type="scientific">Bosea spartocytisi</name>
    <dbReference type="NCBI Taxonomy" id="2773451"/>
    <lineage>
        <taxon>Bacteria</taxon>
        <taxon>Pseudomonadati</taxon>
        <taxon>Pseudomonadota</taxon>
        <taxon>Alphaproteobacteria</taxon>
        <taxon>Hyphomicrobiales</taxon>
        <taxon>Boseaceae</taxon>
        <taxon>Bosea</taxon>
    </lineage>
</organism>
<accession>A0A927I3K7</accession>
<evidence type="ECO:0000313" key="3">
    <source>
        <dbReference type="Proteomes" id="UP000619295"/>
    </source>
</evidence>
<sequence length="351" mass="38521">MATAKPKVAIVWRGDREARSTATLRNNRFHRIFEELSAIGIDAEPAVYDEAFSDEVRDQLLAADGVLVWVDPLHAGKTRHQLDALLREVAARGPWVSAHPDTILKMGVKEVLHRTKHLGWGTDTHLYRSAASFGEEFPARLRTAGPRVLKQNRGNGGQGVWKVELIGGAEGSERVQVLHAQRGSMPEELALPDFMARCEAYFAAGGCIVDQPFQPRLPDGMIRCYMGSDKVVGFGHQLIKALVPPPPEGPDSEAAQPGPRIMHGAEAEPFQKLRSMMEAEWTPQMMEVLGLDAASLPIIWDADFLYGPHTATGDDTYVLCEINVSSVFAIPDEAPAAIARLVAARLRSDHR</sequence>
<feature type="domain" description="DUF6815" evidence="1">
    <location>
        <begin position="219"/>
        <end position="328"/>
    </location>
</feature>
<dbReference type="NCBIfam" id="NF033816">
    <property type="entry name" value="Cj0069_fam"/>
    <property type="match status" value="1"/>
</dbReference>
<dbReference type="InterPro" id="IPR049212">
    <property type="entry name" value="DUF6815"/>
</dbReference>
<evidence type="ECO:0000259" key="1">
    <source>
        <dbReference type="Pfam" id="PF20668"/>
    </source>
</evidence>
<dbReference type="AlphaFoldDB" id="A0A927I3K7"/>
<dbReference type="Proteomes" id="UP000619295">
    <property type="component" value="Unassembled WGS sequence"/>
</dbReference>
<reference evidence="2" key="1">
    <citation type="submission" date="2020-09" db="EMBL/GenBank/DDBJ databases">
        <title>Bosea spartocytisi sp. nov. a root nodule endophyte of Spartocytisus supranubius in the high mountain ecosystem fo the Teide National Park (Canary Islands, Spain).</title>
        <authorList>
            <person name="Pulido-Suarez L."/>
            <person name="Peix A."/>
            <person name="Igual J.M."/>
            <person name="Socas-Perez N."/>
            <person name="Velazquez E."/>
            <person name="Flores-Felix J.D."/>
            <person name="Leon-Barrios M."/>
        </authorList>
    </citation>
    <scope>NUCLEOTIDE SEQUENCE</scope>
    <source>
        <strain evidence="2">SSUT16</strain>
    </source>
</reference>
<comment type="caution">
    <text evidence="2">The sequence shown here is derived from an EMBL/GenBank/DDBJ whole genome shotgun (WGS) entry which is preliminary data.</text>
</comment>
<evidence type="ECO:0000313" key="2">
    <source>
        <dbReference type="EMBL" id="MBD3849553.1"/>
    </source>
</evidence>
<name>A0A927I3K7_9HYPH</name>
<protein>
    <submittedName>
        <fullName evidence="2">Cj0069 family protein</fullName>
    </submittedName>
</protein>
<dbReference type="SUPFAM" id="SSF56059">
    <property type="entry name" value="Glutathione synthetase ATP-binding domain-like"/>
    <property type="match status" value="1"/>
</dbReference>
<keyword evidence="3" id="KW-1185">Reference proteome</keyword>
<proteinExistence type="predicted"/>